<organism evidence="1 2">
    <name type="scientific">Nocardia brasiliensis</name>
    <dbReference type="NCBI Taxonomy" id="37326"/>
    <lineage>
        <taxon>Bacteria</taxon>
        <taxon>Bacillati</taxon>
        <taxon>Actinomycetota</taxon>
        <taxon>Actinomycetes</taxon>
        <taxon>Mycobacteriales</taxon>
        <taxon>Nocardiaceae</taxon>
        <taxon>Nocardia</taxon>
    </lineage>
</organism>
<name>A0A6G9XVY5_NOCBR</name>
<dbReference type="SUPFAM" id="SSF46785">
    <property type="entry name" value="Winged helix' DNA-binding domain"/>
    <property type="match status" value="1"/>
</dbReference>
<accession>A0A6G9XVY5</accession>
<dbReference type="AlphaFoldDB" id="A0A6G9XVY5"/>
<dbReference type="InterPro" id="IPR036388">
    <property type="entry name" value="WH-like_DNA-bd_sf"/>
</dbReference>
<dbReference type="InterPro" id="IPR036390">
    <property type="entry name" value="WH_DNA-bd_sf"/>
</dbReference>
<reference evidence="1 2" key="1">
    <citation type="journal article" date="2019" name="ACS Chem. Biol.">
        <title>Identification and Mobilization of a Cryptic Antibiotic Biosynthesis Gene Locus from a Human-Pathogenic Nocardia Isolate.</title>
        <authorList>
            <person name="Herisse M."/>
            <person name="Ishida K."/>
            <person name="Porter J.L."/>
            <person name="Howden B."/>
            <person name="Hertweck C."/>
            <person name="Stinear T.P."/>
            <person name="Pidot S.J."/>
        </authorList>
    </citation>
    <scope>NUCLEOTIDE SEQUENCE [LARGE SCALE GENOMIC DNA]</scope>
    <source>
        <strain evidence="1 2">AUSMDU00024985</strain>
    </source>
</reference>
<evidence type="ECO:0000313" key="1">
    <source>
        <dbReference type="EMBL" id="QIS05094.1"/>
    </source>
</evidence>
<dbReference type="RefSeq" id="WP_167464189.1">
    <property type="nucleotide sequence ID" value="NZ_CP046171.1"/>
</dbReference>
<protein>
    <submittedName>
        <fullName evidence="1">MarR family transcriptional regulator</fullName>
    </submittedName>
</protein>
<sequence>MAVQRRIGYWLVELDRLITERFEEDLAAGGLSRRHWQILHALADGPQRAGEVRAALDAFLTDAAEWDAEVAALVAAGSVVADAGMLALTEVGRNIHSRAWTRIRARRRAMTEGVSETQFAETLWVLQKMAANMSDAAPARLRD</sequence>
<evidence type="ECO:0000313" key="2">
    <source>
        <dbReference type="Proteomes" id="UP000501705"/>
    </source>
</evidence>
<gene>
    <name evidence="1" type="ORF">F5X71_24720</name>
</gene>
<proteinExistence type="predicted"/>
<dbReference type="Gene3D" id="1.10.10.10">
    <property type="entry name" value="Winged helix-like DNA-binding domain superfamily/Winged helix DNA-binding domain"/>
    <property type="match status" value="1"/>
</dbReference>
<dbReference type="Proteomes" id="UP000501705">
    <property type="component" value="Chromosome"/>
</dbReference>
<dbReference type="EMBL" id="CP046171">
    <property type="protein sequence ID" value="QIS05094.1"/>
    <property type="molecule type" value="Genomic_DNA"/>
</dbReference>